<feature type="domain" description="CCHC-type" evidence="3">
    <location>
        <begin position="93"/>
        <end position="106"/>
    </location>
</feature>
<dbReference type="AlphaFoldDB" id="A0AAJ7UHD3"/>
<dbReference type="RefSeq" id="XP_032836322.1">
    <property type="nucleotide sequence ID" value="XM_032980431.1"/>
</dbReference>
<evidence type="ECO:0000259" key="3">
    <source>
        <dbReference type="PROSITE" id="PS50158"/>
    </source>
</evidence>
<dbReference type="KEGG" id="pmrn:116957969"/>
<keyword evidence="4" id="KW-1185">Reference proteome</keyword>
<dbReference type="InterPro" id="IPR001969">
    <property type="entry name" value="Aspartic_peptidase_AS"/>
</dbReference>
<dbReference type="SUPFAM" id="SSF57756">
    <property type="entry name" value="Retrovirus zinc finger-like domains"/>
    <property type="match status" value="1"/>
</dbReference>
<dbReference type="Proteomes" id="UP001318040">
    <property type="component" value="Chromosome 68"/>
</dbReference>
<dbReference type="SMART" id="SM00343">
    <property type="entry name" value="ZnF_C2HC"/>
    <property type="match status" value="1"/>
</dbReference>
<evidence type="ECO:0000256" key="1">
    <source>
        <dbReference type="PROSITE-ProRule" id="PRU00047"/>
    </source>
</evidence>
<evidence type="ECO:0000313" key="5">
    <source>
        <dbReference type="RefSeq" id="XP_032836322.1"/>
    </source>
</evidence>
<name>A0AAJ7UHD3_PETMA</name>
<dbReference type="GO" id="GO:0008270">
    <property type="term" value="F:zinc ion binding"/>
    <property type="evidence" value="ECO:0007669"/>
    <property type="project" value="UniProtKB-KW"/>
</dbReference>
<feature type="region of interest" description="Disordered" evidence="2">
    <location>
        <begin position="110"/>
        <end position="144"/>
    </location>
</feature>
<dbReference type="PROSITE" id="PS00141">
    <property type="entry name" value="ASP_PROTEASE"/>
    <property type="match status" value="1"/>
</dbReference>
<dbReference type="PROSITE" id="PS50158">
    <property type="entry name" value="ZF_CCHC"/>
    <property type="match status" value="1"/>
</dbReference>
<dbReference type="Gene3D" id="4.10.60.10">
    <property type="entry name" value="Zinc finger, CCHC-type"/>
    <property type="match status" value="1"/>
</dbReference>
<gene>
    <name evidence="5" type="primary">LOC116957969</name>
</gene>
<dbReference type="InterPro" id="IPR001878">
    <property type="entry name" value="Znf_CCHC"/>
</dbReference>
<accession>A0AAJ7UHD3</accession>
<reference evidence="5" key="1">
    <citation type="submission" date="2025-08" db="UniProtKB">
        <authorList>
            <consortium name="RefSeq"/>
        </authorList>
    </citation>
    <scope>IDENTIFICATION</scope>
    <source>
        <tissue evidence="5">Sperm</tissue>
    </source>
</reference>
<sequence length="252" mass="26658">MAEVLEPPDKARLKFTARRREEGESPLAFCCSLLELARAAYPDVKGTALDSLVLERLLVLALELGIVMSIGVGAKATSLAVAQNIQARGRATCFRCGQVGHFERGCNNEPGAFSKASPPAGVPPAAEPPRQQASRDASIARPLSPPQGVDVRILVDTGVSATIVPESLPHSVGPLRPVRGVCVAANGGPPPGILEPPGGVLERQRLRDLIVRFADVFSQGKFDLGRTTLLEHHIDTDAELVEAPLADEPSFS</sequence>
<dbReference type="GO" id="GO:0003676">
    <property type="term" value="F:nucleic acid binding"/>
    <property type="evidence" value="ECO:0007669"/>
    <property type="project" value="InterPro"/>
</dbReference>
<proteinExistence type="predicted"/>
<dbReference type="GO" id="GO:0006508">
    <property type="term" value="P:proteolysis"/>
    <property type="evidence" value="ECO:0007669"/>
    <property type="project" value="InterPro"/>
</dbReference>
<dbReference type="GO" id="GO:0004190">
    <property type="term" value="F:aspartic-type endopeptidase activity"/>
    <property type="evidence" value="ECO:0007669"/>
    <property type="project" value="InterPro"/>
</dbReference>
<protein>
    <submittedName>
        <fullName evidence="5">Uncharacterized protein LOC116957969</fullName>
    </submittedName>
</protein>
<keyword evidence="1" id="KW-0479">Metal-binding</keyword>
<evidence type="ECO:0000256" key="2">
    <source>
        <dbReference type="SAM" id="MobiDB-lite"/>
    </source>
</evidence>
<keyword evidence="1" id="KW-0863">Zinc-finger</keyword>
<organism evidence="4 5">
    <name type="scientific">Petromyzon marinus</name>
    <name type="common">Sea lamprey</name>
    <dbReference type="NCBI Taxonomy" id="7757"/>
    <lineage>
        <taxon>Eukaryota</taxon>
        <taxon>Metazoa</taxon>
        <taxon>Chordata</taxon>
        <taxon>Craniata</taxon>
        <taxon>Vertebrata</taxon>
        <taxon>Cyclostomata</taxon>
        <taxon>Hyperoartia</taxon>
        <taxon>Petromyzontiformes</taxon>
        <taxon>Petromyzontidae</taxon>
        <taxon>Petromyzon</taxon>
    </lineage>
</organism>
<keyword evidence="1" id="KW-0862">Zinc</keyword>
<evidence type="ECO:0000313" key="4">
    <source>
        <dbReference type="Proteomes" id="UP001318040"/>
    </source>
</evidence>
<dbReference type="InterPro" id="IPR036875">
    <property type="entry name" value="Znf_CCHC_sf"/>
</dbReference>